<dbReference type="AlphaFoldDB" id="A0AAV2EH72"/>
<dbReference type="InterPro" id="IPR049152">
    <property type="entry name" value="EFR3-like_ARM"/>
</dbReference>
<organism evidence="2 3">
    <name type="scientific">Linum trigynum</name>
    <dbReference type="NCBI Taxonomy" id="586398"/>
    <lineage>
        <taxon>Eukaryota</taxon>
        <taxon>Viridiplantae</taxon>
        <taxon>Streptophyta</taxon>
        <taxon>Embryophyta</taxon>
        <taxon>Tracheophyta</taxon>
        <taxon>Spermatophyta</taxon>
        <taxon>Magnoliopsida</taxon>
        <taxon>eudicotyledons</taxon>
        <taxon>Gunneridae</taxon>
        <taxon>Pentapetalae</taxon>
        <taxon>rosids</taxon>
        <taxon>fabids</taxon>
        <taxon>Malpighiales</taxon>
        <taxon>Linaceae</taxon>
        <taxon>Linum</taxon>
    </lineage>
</organism>
<evidence type="ECO:0000256" key="1">
    <source>
        <dbReference type="SAM" id="MobiDB-lite"/>
    </source>
</evidence>
<gene>
    <name evidence="2" type="ORF">LTRI10_LOCUS26249</name>
</gene>
<dbReference type="InterPro" id="IPR016024">
    <property type="entry name" value="ARM-type_fold"/>
</dbReference>
<evidence type="ECO:0000313" key="2">
    <source>
        <dbReference type="EMBL" id="CAL1385087.1"/>
    </source>
</evidence>
<reference evidence="2 3" key="1">
    <citation type="submission" date="2024-04" db="EMBL/GenBank/DDBJ databases">
        <authorList>
            <person name="Fracassetti M."/>
        </authorList>
    </citation>
    <scope>NUCLEOTIDE SEQUENCE [LARGE SCALE GENOMIC DNA]</scope>
</reference>
<feature type="region of interest" description="Disordered" evidence="1">
    <location>
        <begin position="222"/>
        <end position="251"/>
    </location>
</feature>
<dbReference type="Proteomes" id="UP001497516">
    <property type="component" value="Chromosome 4"/>
</dbReference>
<dbReference type="Pfam" id="PF21052">
    <property type="entry name" value="EFR3_ARM"/>
    <property type="match status" value="1"/>
</dbReference>
<feature type="region of interest" description="Disordered" evidence="1">
    <location>
        <begin position="825"/>
        <end position="878"/>
    </location>
</feature>
<feature type="compositionally biased region" description="Acidic residues" evidence="1">
    <location>
        <begin position="847"/>
        <end position="863"/>
    </location>
</feature>
<accession>A0AAV2EH72</accession>
<evidence type="ECO:0000313" key="3">
    <source>
        <dbReference type="Proteomes" id="UP001497516"/>
    </source>
</evidence>
<dbReference type="PANTHER" id="PTHR46087:SF9">
    <property type="entry name" value="ARM REPEAT SUPERFAMILY PROTEIN"/>
    <property type="match status" value="1"/>
</dbReference>
<name>A0AAV2EH72_9ROSI</name>
<evidence type="ECO:0008006" key="4">
    <source>
        <dbReference type="Google" id="ProtNLM"/>
    </source>
</evidence>
<sequence length="993" mass="110362">MSAVSGVLSRQVLPACGSICFFCPGLRTRSRQPIKRYKKLIRDIFPKNQEEGPNDRKIAKLCEYAAKNPLRIPKIATSLEQRCYKELRYENFQSVKIVMCIYRKLLITCSEQMPLFASSLMSIIHTLLDQTRRQDLQLSGCESLFDFVNNQKDGTYAFNLEGLIPQLCQLAQEVGEDERGVCLRAASLQALSSVVWFMGEHSRISTEFDNIVSVVLENYGKPEDVPEKQGNQNQWEQEVAKNENPGPTSSEMLTRVPSWGTIVKEKGEFNVTEEDARNPCFWARICLQNMAKLGQEATNIRRILESLFRYFDSSDQWSVDHGLAFQVLIYMQILMEKSGYNSHVLLSMLIKHLDHKSILKDPNMQLDVLNVTTSLAQQAKIEPSIEIIGAVSDVIRHLRKSLHCSVDDANLGADVRSWNKNLRKAVDKCLGELSNKVGDAAPILEMMAVVLENLSAVTIIARTTITSVYRTAQIVASLPNLHYQNKTFPEALFHQLLLAMVHPDHETRVGAHRIFSVVLVPSSVFPRPVSTGLDLKRQTEVERTLSRTVSVFSSSAAIFERLRKEKASSRESSSHGFKVDVGSAGKFQNGMLDRLSSSANQVKNIASDAPSLTDEKSIPNLNKDATILRLSSHQISLLLSSICAQSISPENMPENFEAISNTFSLVLLFSRGKNSSHEVLVRSFQLAFSLRNIAVNEGPLPISRRRSLYTLAIAMILFSSKAYGIVPLVSSAKLILTEKMVDPFLHLVEDRKLQAVSGETATTKIGYGSKEDCNLASKAISSLSITGEQSKEYFAAEIAKSLSNLSESELSFVKQQLLEEFTIDDTCPLPAPSSRDSAQQTDHLDAKDDDPLETEEDFIESQEGEANLREPASESHDVLSVNELLESATETANQVGRMSVTAPDVPYEQMALHCEKLLLGKQKKMSHVMMSLHLRLVSSENLSSTTTSTSVQQRPPVAPLALQCATEYQNQGNSTLRLPASSPYDNFLKAAGC</sequence>
<dbReference type="EMBL" id="OZ034817">
    <property type="protein sequence ID" value="CAL1385087.1"/>
    <property type="molecule type" value="Genomic_DNA"/>
</dbReference>
<feature type="compositionally biased region" description="Basic and acidic residues" evidence="1">
    <location>
        <begin position="866"/>
        <end position="877"/>
    </location>
</feature>
<proteinExistence type="predicted"/>
<dbReference type="SUPFAM" id="SSF48371">
    <property type="entry name" value="ARM repeat"/>
    <property type="match status" value="1"/>
</dbReference>
<dbReference type="PANTHER" id="PTHR46087">
    <property type="entry name" value="PUTATIVE, EXPRESSED-RELATED"/>
    <property type="match status" value="1"/>
</dbReference>
<protein>
    <recommendedName>
        <fullName evidence="4">ARM repeat superfamily protein</fullName>
    </recommendedName>
</protein>
<keyword evidence="3" id="KW-1185">Reference proteome</keyword>
<dbReference type="InterPro" id="IPR055296">
    <property type="entry name" value="SRL2-like"/>
</dbReference>